<dbReference type="Ensembl" id="ENSCCRT00000150158.1">
    <property type="protein sequence ID" value="ENSCCRP00000143116.1"/>
    <property type="gene ID" value="ENSCCRG00000069380.1"/>
</dbReference>
<sequence length="69" mass="7537">MCFTCVGSQLSINSSSASSFSGPLQLSKLETKILIVDSSKTLRLFIFSEITYLTFVARSPCIQNDKVAI</sequence>
<evidence type="ECO:0000313" key="1">
    <source>
        <dbReference type="Ensembl" id="ENSCCRP00000143116.1"/>
    </source>
</evidence>
<protein>
    <submittedName>
        <fullName evidence="1">Uncharacterized protein</fullName>
    </submittedName>
</protein>
<proteinExistence type="predicted"/>
<reference evidence="1" key="2">
    <citation type="submission" date="2025-09" db="UniProtKB">
        <authorList>
            <consortium name="Ensembl"/>
        </authorList>
    </citation>
    <scope>IDENTIFICATION</scope>
</reference>
<accession>A0A9J8AKM1</accession>
<organism evidence="1 2">
    <name type="scientific">Cyprinus carpio carpio</name>
    <dbReference type="NCBI Taxonomy" id="630221"/>
    <lineage>
        <taxon>Eukaryota</taxon>
        <taxon>Metazoa</taxon>
        <taxon>Chordata</taxon>
        <taxon>Craniata</taxon>
        <taxon>Vertebrata</taxon>
        <taxon>Euteleostomi</taxon>
        <taxon>Actinopterygii</taxon>
        <taxon>Neopterygii</taxon>
        <taxon>Teleostei</taxon>
        <taxon>Ostariophysi</taxon>
        <taxon>Cypriniformes</taxon>
        <taxon>Cyprinidae</taxon>
        <taxon>Cyprininae</taxon>
        <taxon>Cyprinus</taxon>
    </lineage>
</organism>
<evidence type="ECO:0000313" key="2">
    <source>
        <dbReference type="Proteomes" id="UP001108240"/>
    </source>
</evidence>
<dbReference type="AlphaFoldDB" id="A0A9J8AKM1"/>
<keyword evidence="2" id="KW-1185">Reference proteome</keyword>
<name>A0A9J8AKM1_CYPCA</name>
<reference evidence="1" key="1">
    <citation type="submission" date="2025-08" db="UniProtKB">
        <authorList>
            <consortium name="Ensembl"/>
        </authorList>
    </citation>
    <scope>IDENTIFICATION</scope>
</reference>
<dbReference type="Proteomes" id="UP001108240">
    <property type="component" value="Unplaced"/>
</dbReference>